<dbReference type="Proteomes" id="UP000693942">
    <property type="component" value="Unassembled WGS sequence"/>
</dbReference>
<accession>A0A8J5PSN7</accession>
<name>A0A8J5PSN7_FUSOX</name>
<comment type="caution">
    <text evidence="2">The sequence shown here is derived from an EMBL/GenBank/DDBJ whole genome shotgun (WGS) entry which is preliminary data.</text>
</comment>
<dbReference type="EMBL" id="JAELUR010000013">
    <property type="protein sequence ID" value="KAG7424239.1"/>
    <property type="molecule type" value="Genomic_DNA"/>
</dbReference>
<evidence type="ECO:0000313" key="3">
    <source>
        <dbReference type="Proteomes" id="UP000693942"/>
    </source>
</evidence>
<evidence type="ECO:0000256" key="1">
    <source>
        <dbReference type="SAM" id="Phobius"/>
    </source>
</evidence>
<keyword evidence="1" id="KW-0472">Membrane</keyword>
<sequence length="142" mass="16111">MGISTEALISIIGILFTVPPAIILLPRLSHLFRSLSPDKDTRVQDDIEIGVQRPPPVHFRPQLLSAVTWPQQLDQHHVRANSNALQLRHTMDNYNSTDVQRHGPTRPGTSVFHLSISAWQLTQQKHRVCNRHLIIENTRPSA</sequence>
<evidence type="ECO:0000313" key="2">
    <source>
        <dbReference type="EMBL" id="KAG7424239.1"/>
    </source>
</evidence>
<reference evidence="2" key="1">
    <citation type="submission" date="2021-04" db="EMBL/GenBank/DDBJ databases">
        <title>First draft genome resource for Brassicaceae pathogens Fusarium oxysporum f. sp. raphani and Fusarium oxysporum f. sp. rapae.</title>
        <authorList>
            <person name="Asai S."/>
        </authorList>
    </citation>
    <scope>NUCLEOTIDE SEQUENCE</scope>
    <source>
        <strain evidence="2">Tf1262</strain>
    </source>
</reference>
<gene>
    <name evidence="2" type="ORF">Forpi1262_v014471</name>
</gene>
<keyword evidence="1" id="KW-0812">Transmembrane</keyword>
<protein>
    <submittedName>
        <fullName evidence="2">Uncharacterized protein</fullName>
    </submittedName>
</protein>
<feature type="transmembrane region" description="Helical" evidence="1">
    <location>
        <begin position="6"/>
        <end position="25"/>
    </location>
</feature>
<keyword evidence="1" id="KW-1133">Transmembrane helix</keyword>
<dbReference type="AlphaFoldDB" id="A0A8J5PSN7"/>
<proteinExistence type="predicted"/>
<organism evidence="2 3">
    <name type="scientific">Fusarium oxysporum f. sp. raphani</name>
    <dbReference type="NCBI Taxonomy" id="96318"/>
    <lineage>
        <taxon>Eukaryota</taxon>
        <taxon>Fungi</taxon>
        <taxon>Dikarya</taxon>
        <taxon>Ascomycota</taxon>
        <taxon>Pezizomycotina</taxon>
        <taxon>Sordariomycetes</taxon>
        <taxon>Hypocreomycetidae</taxon>
        <taxon>Hypocreales</taxon>
        <taxon>Nectriaceae</taxon>
        <taxon>Fusarium</taxon>
        <taxon>Fusarium oxysporum species complex</taxon>
    </lineage>
</organism>